<dbReference type="PANTHER" id="PTHR37314">
    <property type="entry name" value="SLR0142 PROTEIN"/>
    <property type="match status" value="1"/>
</dbReference>
<dbReference type="AlphaFoldDB" id="A0AAU6S8M2"/>
<feature type="transmembrane region" description="Helical" evidence="1">
    <location>
        <begin position="175"/>
        <end position="199"/>
    </location>
</feature>
<dbReference type="PANTHER" id="PTHR37314:SF4">
    <property type="entry name" value="UPF0700 TRANSMEMBRANE PROTEIN YOAK"/>
    <property type="match status" value="1"/>
</dbReference>
<accession>A0AAU6S8M2</accession>
<feature type="transmembrane region" description="Helical" evidence="1">
    <location>
        <begin position="143"/>
        <end position="163"/>
    </location>
</feature>
<feature type="transmembrane region" description="Helical" evidence="1">
    <location>
        <begin position="63"/>
        <end position="87"/>
    </location>
</feature>
<feature type="transmembrane region" description="Helical" evidence="1">
    <location>
        <begin position="99"/>
        <end position="131"/>
    </location>
</feature>
<evidence type="ECO:0000313" key="2">
    <source>
        <dbReference type="EMBL" id="WZO33271.1"/>
    </source>
</evidence>
<name>A0AAU6S8M2_9MICO</name>
<dbReference type="Pfam" id="PF06912">
    <property type="entry name" value="DUF1275"/>
    <property type="match status" value="1"/>
</dbReference>
<keyword evidence="1" id="KW-0812">Transmembrane</keyword>
<keyword evidence="1" id="KW-0472">Membrane</keyword>
<reference evidence="2" key="1">
    <citation type="submission" date="2024-04" db="EMBL/GenBank/DDBJ databases">
        <authorList>
            <person name="Roder T."/>
            <person name="Oberhansli S."/>
            <person name="Kreuzer M."/>
        </authorList>
    </citation>
    <scope>NUCLEOTIDE SEQUENCE</scope>
    <source>
        <strain evidence="2">LWS13-1.2</strain>
    </source>
</reference>
<proteinExistence type="predicted"/>
<dbReference type="InterPro" id="IPR010699">
    <property type="entry name" value="DUF1275"/>
</dbReference>
<evidence type="ECO:0000256" key="1">
    <source>
        <dbReference type="SAM" id="Phobius"/>
    </source>
</evidence>
<gene>
    <name evidence="2" type="ORF">MRBLWS13_000889</name>
</gene>
<protein>
    <submittedName>
        <fullName evidence="2">DUF1275 domain-containing protein</fullName>
    </submittedName>
</protein>
<keyword evidence="1" id="KW-1133">Transmembrane helix</keyword>
<dbReference type="EMBL" id="CP151632">
    <property type="protein sequence ID" value="WZO33271.1"/>
    <property type="molecule type" value="Genomic_DNA"/>
</dbReference>
<feature type="transmembrane region" description="Helical" evidence="1">
    <location>
        <begin position="205"/>
        <end position="225"/>
    </location>
</feature>
<organism evidence="2">
    <name type="scientific">Microbacterium sp. LWS13-1.2</name>
    <dbReference type="NCBI Taxonomy" id="3135264"/>
    <lineage>
        <taxon>Bacteria</taxon>
        <taxon>Bacillati</taxon>
        <taxon>Actinomycetota</taxon>
        <taxon>Actinomycetes</taxon>
        <taxon>Micrococcales</taxon>
        <taxon>Microbacteriaceae</taxon>
        <taxon>Microbacterium</taxon>
    </lineage>
</organism>
<sequence>MPGAELRTIPPLLERPQAAIALAASSGAMNAWTLANAGSFATVQSGNIVAVGFYGAQQDPARVIPVLLSVLAFGLGAFLCAIVVALVEGRGHKYSPWILAVEAIVVATSAALASAVPSMAIAITVSFIAGIQGNAFHRNSGVIYGNTAVTFVVQMTLSALGRATVSRIKADREPVLRIAGLYGSVVLAFAFGAAAGFLLDTVWRAASLVAVSVALAILAIVASGARGEVDPMY</sequence>